<dbReference type="AlphaFoldDB" id="A0A6J8DVV4"/>
<evidence type="ECO:0000256" key="8">
    <source>
        <dbReference type="ARBA" id="ARBA00023224"/>
    </source>
</evidence>
<evidence type="ECO:0000259" key="12">
    <source>
        <dbReference type="PROSITE" id="PS50262"/>
    </source>
</evidence>
<feature type="transmembrane region" description="Helical" evidence="11">
    <location>
        <begin position="222"/>
        <end position="239"/>
    </location>
</feature>
<keyword evidence="8 9" id="KW-0807">Transducer</keyword>
<evidence type="ECO:0000256" key="5">
    <source>
        <dbReference type="ARBA" id="ARBA00023040"/>
    </source>
</evidence>
<reference evidence="13 14" key="1">
    <citation type="submission" date="2020-06" db="EMBL/GenBank/DDBJ databases">
        <authorList>
            <person name="Li R."/>
            <person name="Bekaert M."/>
        </authorList>
    </citation>
    <scope>NUCLEOTIDE SEQUENCE [LARGE SCALE GENOMIC DNA]</scope>
    <source>
        <strain evidence="14">wild</strain>
    </source>
</reference>
<proteinExistence type="inferred from homology"/>
<dbReference type="PROSITE" id="PS00237">
    <property type="entry name" value="G_PROTEIN_RECEP_F1_1"/>
    <property type="match status" value="1"/>
</dbReference>
<dbReference type="InterPro" id="IPR000276">
    <property type="entry name" value="GPCR_Rhodpsn"/>
</dbReference>
<dbReference type="SUPFAM" id="SSF81321">
    <property type="entry name" value="Family A G protein-coupled receptor-like"/>
    <property type="match status" value="1"/>
</dbReference>
<organism evidence="13 14">
    <name type="scientific">Mytilus coruscus</name>
    <name type="common">Sea mussel</name>
    <dbReference type="NCBI Taxonomy" id="42192"/>
    <lineage>
        <taxon>Eukaryota</taxon>
        <taxon>Metazoa</taxon>
        <taxon>Spiralia</taxon>
        <taxon>Lophotrochozoa</taxon>
        <taxon>Mollusca</taxon>
        <taxon>Bivalvia</taxon>
        <taxon>Autobranchia</taxon>
        <taxon>Pteriomorphia</taxon>
        <taxon>Mytilida</taxon>
        <taxon>Mytiloidea</taxon>
        <taxon>Mytilidae</taxon>
        <taxon>Mytilinae</taxon>
        <taxon>Mytilus</taxon>
    </lineage>
</organism>
<dbReference type="Gene3D" id="1.20.1070.10">
    <property type="entry name" value="Rhodopsin 7-helix transmembrane proteins"/>
    <property type="match status" value="1"/>
</dbReference>
<feature type="transmembrane region" description="Helical" evidence="11">
    <location>
        <begin position="162"/>
        <end position="185"/>
    </location>
</feature>
<evidence type="ECO:0000313" key="14">
    <source>
        <dbReference type="Proteomes" id="UP000507470"/>
    </source>
</evidence>
<evidence type="ECO:0000256" key="2">
    <source>
        <dbReference type="ARBA" id="ARBA00010663"/>
    </source>
</evidence>
<evidence type="ECO:0000256" key="7">
    <source>
        <dbReference type="ARBA" id="ARBA00023170"/>
    </source>
</evidence>
<keyword evidence="5 9" id="KW-0297">G-protein coupled receptor</keyword>
<dbReference type="GO" id="GO:0004983">
    <property type="term" value="F:neuropeptide Y receptor activity"/>
    <property type="evidence" value="ECO:0007669"/>
    <property type="project" value="InterPro"/>
</dbReference>
<dbReference type="PROSITE" id="PS50262">
    <property type="entry name" value="G_PROTEIN_RECEP_F1_2"/>
    <property type="match status" value="1"/>
</dbReference>
<gene>
    <name evidence="13" type="ORF">MCOR_44061</name>
</gene>
<evidence type="ECO:0000256" key="9">
    <source>
        <dbReference type="RuleBase" id="RU000688"/>
    </source>
</evidence>
<dbReference type="PRINTS" id="PR01012">
    <property type="entry name" value="NRPEPTIDEYR"/>
</dbReference>
<keyword evidence="3 9" id="KW-0812">Transmembrane</keyword>
<dbReference type="PANTHER" id="PTHR45695:SF15">
    <property type="entry name" value="OPSIN RH2"/>
    <property type="match status" value="1"/>
</dbReference>
<keyword evidence="4 11" id="KW-1133">Transmembrane helix</keyword>
<dbReference type="Proteomes" id="UP000507470">
    <property type="component" value="Unassembled WGS sequence"/>
</dbReference>
<evidence type="ECO:0000313" key="13">
    <source>
        <dbReference type="EMBL" id="CAC5410910.1"/>
    </source>
</evidence>
<accession>A0A6J8DVV4</accession>
<dbReference type="InterPro" id="IPR017452">
    <property type="entry name" value="GPCR_Rhodpsn_7TM"/>
</dbReference>
<evidence type="ECO:0000256" key="1">
    <source>
        <dbReference type="ARBA" id="ARBA00004141"/>
    </source>
</evidence>
<comment type="similarity">
    <text evidence="2 9">Belongs to the G-protein coupled receptor 1 family.</text>
</comment>
<dbReference type="Pfam" id="PF00001">
    <property type="entry name" value="7tm_1"/>
    <property type="match status" value="1"/>
</dbReference>
<evidence type="ECO:0000256" key="3">
    <source>
        <dbReference type="ARBA" id="ARBA00022692"/>
    </source>
</evidence>
<keyword evidence="7 9" id="KW-0675">Receptor</keyword>
<feature type="domain" description="G-protein coupled receptors family 1 profile" evidence="12">
    <location>
        <begin position="1"/>
        <end position="279"/>
    </location>
</feature>
<feature type="transmembrane region" description="Helical" evidence="11">
    <location>
        <begin position="115"/>
        <end position="134"/>
    </location>
</feature>
<name>A0A6J8DVV4_MYTCO</name>
<evidence type="ECO:0000256" key="6">
    <source>
        <dbReference type="ARBA" id="ARBA00023136"/>
    </source>
</evidence>
<dbReference type="GO" id="GO:0005886">
    <property type="term" value="C:plasma membrane"/>
    <property type="evidence" value="ECO:0007669"/>
    <property type="project" value="TreeGrafter"/>
</dbReference>
<sequence>MTQGLIYTSSSTEFGMHCSPVAVLTQGLVIIYQQRYLLGDLLSISSGTDSRIDCLPAAVLTQTWFLGETMCKIVTYLQCVSVLVSVVTLTAISVERYLAICRPLSFRGSRFRTALAVLIIWIFSLVSSCPYLVFMTSIRDDLVPASIVLLTSCVSSDFNQEYVFQIFLMVVFFLIPFLIMTFTYIRIALCLWRSSTSGSVALDSRSEAATIQSRTRRRTARMLIVVVIVFFICYIPVYLSNIFRYAGMTNTTNQDVLALTTLTSHLLCYFNSAINPVIYNFMSEKFKKEFRVACKLCGMASTHGRHGTLTANVKMDTVTEKLCTDRSIKRRLYQNSNEPSSEDSNKQHKKNKEVNHKHKLYYPYLWSKTPEKIYRGEQQTYTNTILTCGLQTPEKIYRGEQQTYTNTIPTSGLKPQKRYTEENNKHIQILSLPVVYKPRKRYTEENNKHIQILSLPVVYKPRKDIQRRTTNIYKYYPYLWSTNLKKIYRGETKTYTNTILTCGLQTQKRYTEENNKHIQILSLPLVYKPRKDIQRRTTNIYKYYPYLWSTNIETIYRGGQPTYTNTIPTCGLQTQKRYTEEDNQHIQILSLPVVYKPRNDIQRRTTNIYNTIPTSVVYKPRNDIQRRTTTTYTIPLSTNPRNDIQRRTTNIYKY</sequence>
<comment type="subcellular location">
    <subcellularLocation>
        <location evidence="1">Membrane</location>
        <topology evidence="1">Multi-pass membrane protein</topology>
    </subcellularLocation>
</comment>
<keyword evidence="6 11" id="KW-0472">Membrane</keyword>
<feature type="transmembrane region" description="Helical" evidence="11">
    <location>
        <begin position="259"/>
        <end position="281"/>
    </location>
</feature>
<dbReference type="InterPro" id="IPR000611">
    <property type="entry name" value="NPY_rcpt"/>
</dbReference>
<dbReference type="PRINTS" id="PR00237">
    <property type="entry name" value="GPCRRHODOPSN"/>
</dbReference>
<keyword evidence="14" id="KW-1185">Reference proteome</keyword>
<dbReference type="PANTHER" id="PTHR45695">
    <property type="entry name" value="LEUCOKININ RECEPTOR-RELATED"/>
    <property type="match status" value="1"/>
</dbReference>
<evidence type="ECO:0000256" key="10">
    <source>
        <dbReference type="SAM" id="MobiDB-lite"/>
    </source>
</evidence>
<protein>
    <submittedName>
        <fullName evidence="13">HCRTR2</fullName>
    </submittedName>
</protein>
<feature type="region of interest" description="Disordered" evidence="10">
    <location>
        <begin position="333"/>
        <end position="353"/>
    </location>
</feature>
<evidence type="ECO:0000256" key="11">
    <source>
        <dbReference type="SAM" id="Phobius"/>
    </source>
</evidence>
<evidence type="ECO:0000256" key="4">
    <source>
        <dbReference type="ARBA" id="ARBA00022989"/>
    </source>
</evidence>
<dbReference type="EMBL" id="CACVKT020007820">
    <property type="protein sequence ID" value="CAC5410910.1"/>
    <property type="molecule type" value="Genomic_DNA"/>
</dbReference>
<feature type="transmembrane region" description="Helical" evidence="11">
    <location>
        <begin position="73"/>
        <end position="94"/>
    </location>
</feature>
<dbReference type="OrthoDB" id="5987936at2759"/>